<dbReference type="InterPro" id="IPR025178">
    <property type="entry name" value="Lnb_N"/>
</dbReference>
<organism evidence="5 6">
    <name type="scientific">Acinetobacter gandensis</name>
    <dbReference type="NCBI Taxonomy" id="1443941"/>
    <lineage>
        <taxon>Bacteria</taxon>
        <taxon>Pseudomonadati</taxon>
        <taxon>Pseudomonadota</taxon>
        <taxon>Gammaproteobacteria</taxon>
        <taxon>Moraxellales</taxon>
        <taxon>Moraxellaceae</taxon>
        <taxon>Acinetobacter</taxon>
    </lineage>
</organism>
<evidence type="ECO:0000259" key="2">
    <source>
        <dbReference type="Pfam" id="PF25222"/>
    </source>
</evidence>
<dbReference type="Pfam" id="PF25225">
    <property type="entry name" value="DUF7843"/>
    <property type="match status" value="1"/>
</dbReference>
<name>A0A1A7R8Z3_9GAMM</name>
<sequence>MKSIALFCTFIIPSMIYAQQIDNLNPAEIQHYLQIAQFKKLSEHISWQRLLYTDNKGQSEVTYSGYFLAENGRNDAHAELNADIQALFQSAEPNQSIRCKFPARSQWLMQQLNISNDQLPPVTCPEFDEWFGKIRPYKATLIYATDFMGNPTSMFGHTLLRLDPKDQKELNLVSYAINYAATVAGEDNWSYAWKGLTGQYPGEYSLMPYYRKVKEYGDFESRDLWEYELALTEQETSFLVKHIWEMQQVSFPYYFASDNCAYRLLGLIDLVRPSSNLKEQFKVASIPVETIKEVDKQGLIKAAIYRPALETQLLSQAQQHGYHLAREAQRLSLVEPAKMQNVIGTYSKQQQAKILEMAYDHLYLQLIGRKVDAEFAQPRLRQILALRSQSDIEKQRIEPAIPSLDPVKGHHARTFDVALGEVQGEQFLELSHREAYHDLIDPQGGFRIGTQLMFWNGSIEYREDMLKLSRFDFLSVNSYNPITPFKTPLSWGFNLGWQQASVDQGQFSETEQHGVAELKAQSGYSWADQARTHLCYVQTQTQFQVGKALDKGWRAGIGPTLGCQNIWSERVNTLLQAELPYWEDLHQWNLKINAQVQYLLNQQNALRLGYEYQQQDTKDWDKFKLSYTFFY</sequence>
<dbReference type="InterPro" id="IPR057162">
    <property type="entry name" value="DUF7840"/>
</dbReference>
<proteinExistence type="predicted"/>
<dbReference type="AlphaFoldDB" id="A0A1A7R8Z3"/>
<dbReference type="Proteomes" id="UP000185753">
    <property type="component" value="Unassembled WGS sequence"/>
</dbReference>
<reference evidence="6" key="1">
    <citation type="submission" date="2016-06" db="EMBL/GenBank/DDBJ databases">
        <authorList>
            <person name="Radolfova-Krizova L."/>
            <person name="Nemec A."/>
        </authorList>
    </citation>
    <scope>NUCLEOTIDE SEQUENCE [LARGE SCALE GENOMIC DNA]</scope>
    <source>
        <strain evidence="6">ANC 4275</strain>
    </source>
</reference>
<feature type="domain" description="DUF7840" evidence="2">
    <location>
        <begin position="405"/>
        <end position="630"/>
    </location>
</feature>
<dbReference type="EMBL" id="LZDS01000027">
    <property type="protein sequence ID" value="OBX27944.1"/>
    <property type="molecule type" value="Genomic_DNA"/>
</dbReference>
<comment type="caution">
    <text evidence="5">The sequence shown here is derived from an EMBL/GenBank/DDBJ whole genome shotgun (WGS) entry which is preliminary data.</text>
</comment>
<dbReference type="InterPro" id="IPR057165">
    <property type="entry name" value="DUF7843"/>
</dbReference>
<dbReference type="Pfam" id="PF25222">
    <property type="entry name" value="DUF7840"/>
    <property type="match status" value="1"/>
</dbReference>
<feature type="domain" description="DUF7842" evidence="3">
    <location>
        <begin position="304"/>
        <end position="399"/>
    </location>
</feature>
<evidence type="ECO:0000313" key="6">
    <source>
        <dbReference type="Proteomes" id="UP000185753"/>
    </source>
</evidence>
<gene>
    <name evidence="5" type="ORF">A9J31_07405</name>
</gene>
<evidence type="ECO:0000313" key="5">
    <source>
        <dbReference type="EMBL" id="OBX27944.1"/>
    </source>
</evidence>
<feature type="domain" description="Lnb N-terminal periplasmic" evidence="1">
    <location>
        <begin position="126"/>
        <end position="296"/>
    </location>
</feature>
<dbReference type="OrthoDB" id="9759948at2"/>
<feature type="domain" description="DUF7843" evidence="4">
    <location>
        <begin position="39"/>
        <end position="111"/>
    </location>
</feature>
<evidence type="ECO:0000259" key="4">
    <source>
        <dbReference type="Pfam" id="PF25225"/>
    </source>
</evidence>
<evidence type="ECO:0000259" key="3">
    <source>
        <dbReference type="Pfam" id="PF25224"/>
    </source>
</evidence>
<protein>
    <submittedName>
        <fullName evidence="5">Uncharacterized protein</fullName>
    </submittedName>
</protein>
<keyword evidence="6" id="KW-1185">Reference proteome</keyword>
<dbReference type="RefSeq" id="WP_067765932.1">
    <property type="nucleotide sequence ID" value="NZ_LZDS01000027.1"/>
</dbReference>
<evidence type="ECO:0000259" key="1">
    <source>
        <dbReference type="Pfam" id="PF13387"/>
    </source>
</evidence>
<accession>A0A1A7R8Z3</accession>
<dbReference type="Pfam" id="PF25224">
    <property type="entry name" value="DUF7842"/>
    <property type="match status" value="1"/>
</dbReference>
<dbReference type="InterPro" id="IPR057164">
    <property type="entry name" value="DUF7842"/>
</dbReference>
<dbReference type="Pfam" id="PF13387">
    <property type="entry name" value="Lnb_N"/>
    <property type="match status" value="1"/>
</dbReference>
<dbReference type="STRING" id="1443941.A9J31_07405"/>